<accession>A0A255GI23</accession>
<feature type="domain" description="N-acetyltransferase" evidence="4">
    <location>
        <begin position="4"/>
        <end position="172"/>
    </location>
</feature>
<reference evidence="5 6" key="1">
    <citation type="submission" date="2017-07" db="EMBL/GenBank/DDBJ databases">
        <title>Draft whole genome sequences of clinical Proprionibacteriaceae strains.</title>
        <authorList>
            <person name="Bernier A.-M."/>
            <person name="Bernard K."/>
            <person name="Domingo M.-C."/>
        </authorList>
    </citation>
    <scope>NUCLEOTIDE SEQUENCE [LARGE SCALE GENOMIC DNA]</scope>
    <source>
        <strain evidence="5 6">NML 030167</strain>
    </source>
</reference>
<comment type="caution">
    <text evidence="5">The sequence shown here is derived from an EMBL/GenBank/DDBJ whole genome shotgun (WGS) entry which is preliminary data.</text>
</comment>
<evidence type="ECO:0000259" key="4">
    <source>
        <dbReference type="PROSITE" id="PS51186"/>
    </source>
</evidence>
<dbReference type="InterPro" id="IPR016181">
    <property type="entry name" value="Acyl_CoA_acyltransferase"/>
</dbReference>
<dbReference type="RefSeq" id="WP_094403343.1">
    <property type="nucleotide sequence ID" value="NZ_NMVL01000025.1"/>
</dbReference>
<evidence type="ECO:0000256" key="3">
    <source>
        <dbReference type="ARBA" id="ARBA00038502"/>
    </source>
</evidence>
<gene>
    <name evidence="5" type="ORF">CGZ94_12015</name>
</gene>
<dbReference type="OrthoDB" id="5242221at2"/>
<dbReference type="PANTHER" id="PTHR43792:SF8">
    <property type="entry name" value="[RIBOSOMAL PROTEIN US5]-ALANINE N-ACETYLTRANSFERASE"/>
    <property type="match status" value="1"/>
</dbReference>
<dbReference type="GO" id="GO:0008999">
    <property type="term" value="F:protein-N-terminal-alanine acetyltransferase activity"/>
    <property type="evidence" value="ECO:0007669"/>
    <property type="project" value="TreeGrafter"/>
</dbReference>
<proteinExistence type="inferred from homology"/>
<dbReference type="Proteomes" id="UP000215896">
    <property type="component" value="Unassembled WGS sequence"/>
</dbReference>
<dbReference type="EMBL" id="NMVO01000014">
    <property type="protein sequence ID" value="OYO12634.1"/>
    <property type="molecule type" value="Genomic_DNA"/>
</dbReference>
<keyword evidence="6" id="KW-1185">Reference proteome</keyword>
<name>A0A255GI23_9ACTN</name>
<evidence type="ECO:0000313" key="5">
    <source>
        <dbReference type="EMBL" id="OYO12634.1"/>
    </source>
</evidence>
<dbReference type="InterPro" id="IPR051531">
    <property type="entry name" value="N-acetyltransferase"/>
</dbReference>
<comment type="similarity">
    <text evidence="3">Belongs to the acetyltransferase family. RimJ subfamily.</text>
</comment>
<keyword evidence="2" id="KW-0012">Acyltransferase</keyword>
<dbReference type="GO" id="GO:0005737">
    <property type="term" value="C:cytoplasm"/>
    <property type="evidence" value="ECO:0007669"/>
    <property type="project" value="TreeGrafter"/>
</dbReference>
<evidence type="ECO:0000313" key="6">
    <source>
        <dbReference type="Proteomes" id="UP000215896"/>
    </source>
</evidence>
<evidence type="ECO:0000256" key="2">
    <source>
        <dbReference type="ARBA" id="ARBA00023315"/>
    </source>
</evidence>
<dbReference type="Gene3D" id="3.40.630.30">
    <property type="match status" value="1"/>
</dbReference>
<evidence type="ECO:0000256" key="1">
    <source>
        <dbReference type="ARBA" id="ARBA00022679"/>
    </source>
</evidence>
<dbReference type="PANTHER" id="PTHR43792">
    <property type="entry name" value="GNAT FAMILY, PUTATIVE (AFU_ORTHOLOGUE AFUA_3G00765)-RELATED-RELATED"/>
    <property type="match status" value="1"/>
</dbReference>
<dbReference type="PROSITE" id="PS51186">
    <property type="entry name" value="GNAT"/>
    <property type="match status" value="1"/>
</dbReference>
<keyword evidence="1 5" id="KW-0808">Transferase</keyword>
<protein>
    <submittedName>
        <fullName evidence="5">Alanine acetyltransferase</fullName>
    </submittedName>
</protein>
<dbReference type="InterPro" id="IPR000182">
    <property type="entry name" value="GNAT_dom"/>
</dbReference>
<dbReference type="AlphaFoldDB" id="A0A255GI23"/>
<dbReference type="SUPFAM" id="SSF55729">
    <property type="entry name" value="Acyl-CoA N-acyltransferases (Nat)"/>
    <property type="match status" value="1"/>
</dbReference>
<sequence>MSDPVLRLVREDDAAELAALLTANREFLAPWEPLRDPGWFTEAGQLTALTDALLRHAQGSSYPMVIELADRIVGRANLNSIVRGAGQYASVGYWVAESVTGRGIATAAVAELRRTAFAGLNLHRLEAGTLPDNLASQRVLERNGFTRYGFAPDYVRIAGRWQDHVLYQALNPDWSPGPAEAYAG</sequence>
<organism evidence="5 6">
    <name type="scientific">Enemella evansiae</name>
    <dbReference type="NCBI Taxonomy" id="2016499"/>
    <lineage>
        <taxon>Bacteria</taxon>
        <taxon>Bacillati</taxon>
        <taxon>Actinomycetota</taxon>
        <taxon>Actinomycetes</taxon>
        <taxon>Propionibacteriales</taxon>
        <taxon>Propionibacteriaceae</taxon>
        <taxon>Enemella</taxon>
    </lineage>
</organism>
<dbReference type="Pfam" id="PF13302">
    <property type="entry name" value="Acetyltransf_3"/>
    <property type="match status" value="1"/>
</dbReference>